<proteinExistence type="predicted"/>
<organism evidence="1 2">
    <name type="scientific">Janthinobacterium phage vB_JliS-Donnerlittchen</name>
    <dbReference type="NCBI Taxonomy" id="2948610"/>
    <lineage>
        <taxon>Viruses</taxon>
        <taxon>Duplodnaviria</taxon>
        <taxon>Heunggongvirae</taxon>
        <taxon>Uroviricota</taxon>
        <taxon>Caudoviricetes</taxon>
        <taxon>Mesyanzhinovviridae</taxon>
        <taxon>Bradleyvirinae</taxon>
        <taxon>Donnerlittchenvirus</taxon>
        <taxon>Donnerlittchenvirus donnerlittchenvirus</taxon>
    </lineage>
</organism>
<reference evidence="1" key="1">
    <citation type="submission" date="2022-05" db="EMBL/GenBank/DDBJ databases">
        <authorList>
            <person name="Friedrich I."/>
            <person name="Poehlein A."/>
            <person name="Schneider D."/>
            <person name="Hertel R."/>
            <person name="Daniel R."/>
        </authorList>
    </citation>
    <scope>NUCLEOTIDE SEQUENCE</scope>
</reference>
<gene>
    <name evidence="1" type="ORF">DONNERLITTCHEN_00330</name>
</gene>
<accession>A0A9E7MQW3</accession>
<sequence>MARVSPHEVAAAVLRAAGVPFSVHVGRKHVKVRWELGGRAYSYSCAKTPSDRRATENLRCDVRRMLREATP</sequence>
<protein>
    <submittedName>
        <fullName evidence="1">Uncharacterized protein</fullName>
    </submittedName>
</protein>
<keyword evidence="2" id="KW-1185">Reference proteome</keyword>
<dbReference type="EMBL" id="ON529854">
    <property type="protein sequence ID" value="USN14434.1"/>
    <property type="molecule type" value="Genomic_DNA"/>
</dbReference>
<dbReference type="Proteomes" id="UP001057102">
    <property type="component" value="Segment"/>
</dbReference>
<name>A0A9E7MQW3_9CAUD</name>
<evidence type="ECO:0000313" key="2">
    <source>
        <dbReference type="Proteomes" id="UP001057102"/>
    </source>
</evidence>
<evidence type="ECO:0000313" key="1">
    <source>
        <dbReference type="EMBL" id="USN14434.1"/>
    </source>
</evidence>